<keyword evidence="1" id="KW-0547">Nucleotide-binding</keyword>
<accession>A0A8H6RI35</accession>
<dbReference type="PANTHER" id="PTHR14187:SF81">
    <property type="entry name" value="HSP70 FAMILY PROTEIN (AFU_ORTHOLOGUE AFUA_4G14040)"/>
    <property type="match status" value="1"/>
</dbReference>
<dbReference type="OrthoDB" id="2963168at2759"/>
<dbReference type="InterPro" id="IPR013126">
    <property type="entry name" value="Hsp_70_fam"/>
</dbReference>
<keyword evidence="3" id="KW-0346">Stress response</keyword>
<dbReference type="CDD" id="cd10170">
    <property type="entry name" value="ASKHA_NBD_HSP70"/>
    <property type="match status" value="1"/>
</dbReference>
<evidence type="ECO:0000313" key="3">
    <source>
        <dbReference type="EMBL" id="KAF7191493.1"/>
    </source>
</evidence>
<dbReference type="Gene3D" id="3.90.640.10">
    <property type="entry name" value="Actin, Chain A, domain 4"/>
    <property type="match status" value="1"/>
</dbReference>
<dbReference type="SUPFAM" id="SSF53067">
    <property type="entry name" value="Actin-like ATPase domain"/>
    <property type="match status" value="2"/>
</dbReference>
<sequence length="593" mass="65714">MTARAAKRQRLLEPTPSASRHRMIVGIDYGTTYTDTGISFVTTDKTELEDISVIRTWPGKDGEWKTPTRIAYRTENPKLQADSWGYQVKPTMIPCSWTKLLLDAETIRQESDDPELEAAIDSGCLRLPPGLTAQRVAGDFLSKVYEHMRSKLVKELGQEVFDSTPMDCWLTVLAVWSDRAQSLTKAAAMQAGFAVRTGDTISVIPEPEAAAVSVLRSMARSDSLSNIQAGETILICDCGGGTVDITSYSIVETEPIPVFEEACVGTGGKCGASSIDRSLQKLMSERFGAAWDDLPLRQRGPGSRFMNEWENVKRGFGEPGAEDEPEVYLVLEGDHDDKFYDSDENTVRFTNDDLKGVFETTMEEVLNLIAKQKGSIEEGGKKLDRIALVGGFGDSSYLHSRVKDWALRNGNIDVVCPAHPQAAIVRGAALRGLLGMAPRKKRCRRHYGISLGLPFREGVDPQDLAYVDTWTGEKRCSKRMIWLFNKGEDITEATVRRTSAYSTVAVGASRHVEFTLYSCNLDMAPEYIDQSLEENGMISIYLDRSSMRHLQSKNGYYKVDTEVEILFGSKSGTLDVKVIRDGKVKGNATIVYN</sequence>
<evidence type="ECO:0000256" key="1">
    <source>
        <dbReference type="ARBA" id="ARBA00022741"/>
    </source>
</evidence>
<proteinExistence type="predicted"/>
<gene>
    <name evidence="3" type="ORF">HII31_06995</name>
</gene>
<comment type="caution">
    <text evidence="3">The sequence shown here is derived from an EMBL/GenBank/DDBJ whole genome shotgun (WGS) entry which is preliminary data.</text>
</comment>
<evidence type="ECO:0000313" key="4">
    <source>
        <dbReference type="Proteomes" id="UP000660729"/>
    </source>
</evidence>
<dbReference type="EMBL" id="JABCIY010000157">
    <property type="protein sequence ID" value="KAF7191493.1"/>
    <property type="molecule type" value="Genomic_DNA"/>
</dbReference>
<keyword evidence="4" id="KW-1185">Reference proteome</keyword>
<organism evidence="3 4">
    <name type="scientific">Pseudocercospora fuligena</name>
    <dbReference type="NCBI Taxonomy" id="685502"/>
    <lineage>
        <taxon>Eukaryota</taxon>
        <taxon>Fungi</taxon>
        <taxon>Dikarya</taxon>
        <taxon>Ascomycota</taxon>
        <taxon>Pezizomycotina</taxon>
        <taxon>Dothideomycetes</taxon>
        <taxon>Dothideomycetidae</taxon>
        <taxon>Mycosphaerellales</taxon>
        <taxon>Mycosphaerellaceae</taxon>
        <taxon>Pseudocercospora</taxon>
    </lineage>
</organism>
<dbReference type="Proteomes" id="UP000660729">
    <property type="component" value="Unassembled WGS sequence"/>
</dbReference>
<dbReference type="Gene3D" id="3.30.420.40">
    <property type="match status" value="2"/>
</dbReference>
<protein>
    <submittedName>
        <fullName evidence="3">Heat shock protein SSA4</fullName>
    </submittedName>
</protein>
<evidence type="ECO:0000256" key="2">
    <source>
        <dbReference type="ARBA" id="ARBA00022840"/>
    </source>
</evidence>
<reference evidence="3" key="1">
    <citation type="submission" date="2020-04" db="EMBL/GenBank/DDBJ databases">
        <title>Draft genome resource of the tomato pathogen Pseudocercospora fuligena.</title>
        <authorList>
            <person name="Zaccaron A."/>
        </authorList>
    </citation>
    <scope>NUCLEOTIDE SEQUENCE</scope>
    <source>
        <strain evidence="3">PF001</strain>
    </source>
</reference>
<dbReference type="AlphaFoldDB" id="A0A8H6RI35"/>
<name>A0A8H6RI35_9PEZI</name>
<dbReference type="PANTHER" id="PTHR14187">
    <property type="entry name" value="ALPHA KINASE/ELONGATION FACTOR 2 KINASE"/>
    <property type="match status" value="1"/>
</dbReference>
<dbReference type="GO" id="GO:0140662">
    <property type="term" value="F:ATP-dependent protein folding chaperone"/>
    <property type="evidence" value="ECO:0007669"/>
    <property type="project" value="InterPro"/>
</dbReference>
<keyword evidence="2" id="KW-0067">ATP-binding</keyword>
<dbReference type="InterPro" id="IPR043129">
    <property type="entry name" value="ATPase_NBD"/>
</dbReference>
<dbReference type="GO" id="GO:0005524">
    <property type="term" value="F:ATP binding"/>
    <property type="evidence" value="ECO:0007669"/>
    <property type="project" value="UniProtKB-KW"/>
</dbReference>
<dbReference type="Pfam" id="PF00012">
    <property type="entry name" value="HSP70"/>
    <property type="match status" value="1"/>
</dbReference>